<feature type="compositionally biased region" description="Low complexity" evidence="1">
    <location>
        <begin position="15"/>
        <end position="28"/>
    </location>
</feature>
<feature type="region of interest" description="Disordered" evidence="1">
    <location>
        <begin position="488"/>
        <end position="537"/>
    </location>
</feature>
<dbReference type="AlphaFoldDB" id="A0A8T2UDX4"/>
<name>A0A8T2UDX4_CERRI</name>
<proteinExistence type="predicted"/>
<feature type="compositionally biased region" description="Polar residues" evidence="1">
    <location>
        <begin position="418"/>
        <end position="429"/>
    </location>
</feature>
<feature type="region of interest" description="Disordered" evidence="1">
    <location>
        <begin position="798"/>
        <end position="822"/>
    </location>
</feature>
<feature type="region of interest" description="Disordered" evidence="1">
    <location>
        <begin position="54"/>
        <end position="79"/>
    </location>
</feature>
<accession>A0A8T2UDX4</accession>
<sequence length="1047" mass="116534">MAAFTNEDWTLISASGSACSTCSSPSSDSDNENHRTAEEDGLYSILMKCIADDTSSNKSIPDDVRPSEDRDDRDCSDDLANADQRSWNITFQSSQHDAKSGHDLQQKNPQRSSSSKADSIAVDDHDVHVVLYNRPNYFDGLNMVRAGSGKTGISVDHLHEPSVLCTLSGSADQPKTPCMSPSGAEDAKAVPWAQLEDRNCGEIHGYSSSIRDADGSFSHVNEKMVADDDANVQVRSATDVKVILHHEVHQIEIDMDSTNRDNDAVKSCTYLCGAGRTDQLGAPDAEVDGDSVPLGKAVHEAEKPGSSLSDSCPSQEDLSLKGKYGTTLDMIADTDGGNLNYSTIDVQEQYTNKEEEAPPKHEQDITDDSTNRDNDAVESCTHLCGAGRTDQLGAPDAEVDGDGVPLGKAVQEDVKPGSSLSDSCPSQEDLSLKGEYGTTSDMIADTDGGNFDCSTTDVLEQYANKEEEAPPKHEEDITDDFQHCKERHDEHRIQELQASSEHDDPGSMTVMESTSSVDESQAKGNQIDEDHTVSDSHAARRDLRLQEKLSLDTNTDVCKAEANAILQEQLGFVSEKASDLCQADVVDPPCCNEKPRDSILSTDPMLREVRPMLREVRLNARESPYLICEPNDGKNSRQGECSHMDAHYADMDMKDTSDFRDYKHSLFSPIRRKFGGGEVFMPAVAFRDPQNSSMNEMLEGNLPAVAFEGPDNSSMYESILEESDIRLADRHMVDLREILGSWEESSRDQASAVRCMIKEQHEQYAKLYGMAADLERKRKHILSLGRRLKHNHEKTLSAHNGGQENHNSNHSSAHHAVAGHGGWPRSIERELKSHNQRIHDEIFLWKDKHVRNAVQEGLVEIEQNSLIGREDLMEHIMEEQLEQDRILLLMMEHLEKTQRHVAFLKRRLLSFEDRVRHRWQGELVQPKKQSNRQVEVPMINTLDGSFKHAIDHNHGLQRRASNRRTSCNSFKPETNEAIRNGFNFMPFDTLMQTLGRLLETLCSSLSGFTQTQEDHAKPLITQTQEDAGRSCQAIDYTDAGRSCQAID</sequence>
<evidence type="ECO:0000256" key="1">
    <source>
        <dbReference type="SAM" id="MobiDB-lite"/>
    </source>
</evidence>
<evidence type="ECO:0000313" key="2">
    <source>
        <dbReference type="EMBL" id="KAH7432858.1"/>
    </source>
</evidence>
<feature type="compositionally biased region" description="Basic and acidic residues" evidence="1">
    <location>
        <begin position="60"/>
        <end position="73"/>
    </location>
</feature>
<feature type="region of interest" description="Disordered" evidence="1">
    <location>
        <begin position="92"/>
        <end position="120"/>
    </location>
</feature>
<comment type="caution">
    <text evidence="2">The sequence shown here is derived from an EMBL/GenBank/DDBJ whole genome shotgun (WGS) entry which is preliminary data.</text>
</comment>
<feature type="compositionally biased region" description="Low complexity" evidence="1">
    <location>
        <begin position="805"/>
        <end position="818"/>
    </location>
</feature>
<dbReference type="Proteomes" id="UP000825935">
    <property type="component" value="Chromosome 7"/>
</dbReference>
<reference evidence="2" key="1">
    <citation type="submission" date="2021-08" db="EMBL/GenBank/DDBJ databases">
        <title>WGS assembly of Ceratopteris richardii.</title>
        <authorList>
            <person name="Marchant D.B."/>
            <person name="Chen G."/>
            <person name="Jenkins J."/>
            <person name="Shu S."/>
            <person name="Leebens-Mack J."/>
            <person name="Grimwood J."/>
            <person name="Schmutz J."/>
            <person name="Soltis P."/>
            <person name="Soltis D."/>
            <person name="Chen Z.-H."/>
        </authorList>
    </citation>
    <scope>NUCLEOTIDE SEQUENCE</scope>
    <source>
        <strain evidence="2">Whitten #5841</strain>
        <tissue evidence="2">Leaf</tissue>
    </source>
</reference>
<dbReference type="EMBL" id="CM035412">
    <property type="protein sequence ID" value="KAH7432858.1"/>
    <property type="molecule type" value="Genomic_DNA"/>
</dbReference>
<gene>
    <name evidence="2" type="ORF">KP509_07G043700</name>
</gene>
<feature type="compositionally biased region" description="Polar residues" evidence="1">
    <location>
        <begin position="510"/>
        <end position="524"/>
    </location>
</feature>
<feature type="compositionally biased region" description="Basic and acidic residues" evidence="1">
    <location>
        <begin position="488"/>
        <end position="505"/>
    </location>
</feature>
<feature type="compositionally biased region" description="Polar residues" evidence="1">
    <location>
        <begin position="106"/>
        <end position="117"/>
    </location>
</feature>
<feature type="compositionally biased region" description="Basic and acidic residues" evidence="1">
    <location>
        <begin position="96"/>
        <end position="105"/>
    </location>
</feature>
<protein>
    <submittedName>
        <fullName evidence="2">Uncharacterized protein</fullName>
    </submittedName>
</protein>
<organism evidence="2 3">
    <name type="scientific">Ceratopteris richardii</name>
    <name type="common">Triangle waterfern</name>
    <dbReference type="NCBI Taxonomy" id="49495"/>
    <lineage>
        <taxon>Eukaryota</taxon>
        <taxon>Viridiplantae</taxon>
        <taxon>Streptophyta</taxon>
        <taxon>Embryophyta</taxon>
        <taxon>Tracheophyta</taxon>
        <taxon>Polypodiopsida</taxon>
        <taxon>Polypodiidae</taxon>
        <taxon>Polypodiales</taxon>
        <taxon>Pteridineae</taxon>
        <taxon>Pteridaceae</taxon>
        <taxon>Parkerioideae</taxon>
        <taxon>Ceratopteris</taxon>
    </lineage>
</organism>
<evidence type="ECO:0000313" key="3">
    <source>
        <dbReference type="Proteomes" id="UP000825935"/>
    </source>
</evidence>
<feature type="region of interest" description="Disordered" evidence="1">
    <location>
        <begin position="350"/>
        <end position="433"/>
    </location>
</feature>
<feature type="compositionally biased region" description="Basic and acidic residues" evidence="1">
    <location>
        <begin position="526"/>
        <end position="537"/>
    </location>
</feature>
<keyword evidence="3" id="KW-1185">Reference proteome</keyword>
<feature type="region of interest" description="Disordered" evidence="1">
    <location>
        <begin position="15"/>
        <end position="38"/>
    </location>
</feature>
<feature type="compositionally biased region" description="Basic and acidic residues" evidence="1">
    <location>
        <begin position="351"/>
        <end position="375"/>
    </location>
</feature>